<feature type="transmembrane region" description="Helical" evidence="7">
    <location>
        <begin position="383"/>
        <end position="403"/>
    </location>
</feature>
<gene>
    <name evidence="9" type="ORF">GCM10009789_38770</name>
</gene>
<dbReference type="InterPro" id="IPR032689">
    <property type="entry name" value="TraG-D_C"/>
</dbReference>
<evidence type="ECO:0000256" key="7">
    <source>
        <dbReference type="SAM" id="Phobius"/>
    </source>
</evidence>
<dbReference type="PANTHER" id="PTHR37937">
    <property type="entry name" value="CONJUGATIVE TRANSFER: DNA TRANSPORT"/>
    <property type="match status" value="1"/>
</dbReference>
<comment type="caution">
    <text evidence="9">The sequence shown here is derived from an EMBL/GenBank/DDBJ whole genome shotgun (WGS) entry which is preliminary data.</text>
</comment>
<sequence length="583" mass="61391">MSQRPPRDLTEILFVVAGVLFCCTGVLYAAGGLASLFATGRWPKSAWIDAAKVMLHPRDPAIAFGMTTAQFGPVAYWTALAVVVAMPVAIGLFGARLWQTRRSTSASRRRALAGRPGLATAAEVEAAVGRRQVVRRGRAARPQAPTSSPAEVGTLLGTSRGRECWASVEDSRVDVGPPRSGKGLHQIIGTIIDAPGAVVTTSTRPDNLAATLELRRKIGPVAVFDPQGLGRVEGIRWSPVRGCENPTTAMVRASGLAAGAGFTKGGVTDGAFWHGQTEMALRGLLHAAAIDDAGIAQLYRWGLEPASATEAVTILNRSDDAAEGWGDTLDGIVRMDGRTRDAIWAGVRSALSALADPAVRRSFDPPRGEGLEPAEFIRERGTIYLLGTGAGASATSAFIAALLEDITETARQLAAHNPGGRLEPPLALVLDEIANLCAVPSLPGLMADGGGSGISTHVVIQSLAQARECWGEQAAAAMWDAATLRLILGGSAQPRDLQDLAAVCGERDEEIRNWSRGPDGGRTTSTSTRRIPILPPDVIRTLPFGTGILLARTAPPILLTMTPWTGRPDADQIRDSIGRALLR</sequence>
<dbReference type="Proteomes" id="UP001500393">
    <property type="component" value="Unassembled WGS sequence"/>
</dbReference>
<keyword evidence="5 7" id="KW-0472">Membrane</keyword>
<keyword evidence="10" id="KW-1185">Reference proteome</keyword>
<name>A0ABP4PHY0_9ACTN</name>
<dbReference type="Pfam" id="PF12696">
    <property type="entry name" value="TraG-D_C"/>
    <property type="match status" value="1"/>
</dbReference>
<feature type="domain" description="TraD/TraG TraM recognition site" evidence="8">
    <location>
        <begin position="425"/>
        <end position="543"/>
    </location>
</feature>
<proteinExistence type="predicted"/>
<feature type="transmembrane region" description="Helical" evidence="7">
    <location>
        <begin position="12"/>
        <end position="37"/>
    </location>
</feature>
<dbReference type="InterPro" id="IPR051539">
    <property type="entry name" value="T4SS-coupling_protein"/>
</dbReference>
<evidence type="ECO:0000256" key="1">
    <source>
        <dbReference type="ARBA" id="ARBA00004651"/>
    </source>
</evidence>
<reference evidence="10" key="1">
    <citation type="journal article" date="2019" name="Int. J. Syst. Evol. Microbiol.">
        <title>The Global Catalogue of Microorganisms (GCM) 10K type strain sequencing project: providing services to taxonomists for standard genome sequencing and annotation.</title>
        <authorList>
            <consortium name="The Broad Institute Genomics Platform"/>
            <consortium name="The Broad Institute Genome Sequencing Center for Infectious Disease"/>
            <person name="Wu L."/>
            <person name="Ma J."/>
        </authorList>
    </citation>
    <scope>NUCLEOTIDE SEQUENCE [LARGE SCALE GENOMIC DNA]</scope>
    <source>
        <strain evidence="10">JCM 14969</strain>
    </source>
</reference>
<organism evidence="9 10">
    <name type="scientific">Kribbella sancticallisti</name>
    <dbReference type="NCBI Taxonomy" id="460087"/>
    <lineage>
        <taxon>Bacteria</taxon>
        <taxon>Bacillati</taxon>
        <taxon>Actinomycetota</taxon>
        <taxon>Actinomycetes</taxon>
        <taxon>Propionibacteriales</taxon>
        <taxon>Kribbellaceae</taxon>
        <taxon>Kribbella</taxon>
    </lineage>
</organism>
<keyword evidence="2" id="KW-1003">Cell membrane</keyword>
<feature type="transmembrane region" description="Helical" evidence="7">
    <location>
        <begin position="74"/>
        <end position="98"/>
    </location>
</feature>
<dbReference type="EMBL" id="BAAAOS010000020">
    <property type="protein sequence ID" value="GAA1581148.1"/>
    <property type="molecule type" value="Genomic_DNA"/>
</dbReference>
<protein>
    <recommendedName>
        <fullName evidence="8">TraD/TraG TraM recognition site domain-containing protein</fullName>
    </recommendedName>
</protein>
<dbReference type="InterPro" id="IPR027417">
    <property type="entry name" value="P-loop_NTPase"/>
</dbReference>
<evidence type="ECO:0000256" key="3">
    <source>
        <dbReference type="ARBA" id="ARBA00022692"/>
    </source>
</evidence>
<dbReference type="SUPFAM" id="SSF52540">
    <property type="entry name" value="P-loop containing nucleoside triphosphate hydrolases"/>
    <property type="match status" value="1"/>
</dbReference>
<evidence type="ECO:0000256" key="6">
    <source>
        <dbReference type="SAM" id="MobiDB-lite"/>
    </source>
</evidence>
<keyword evidence="3 7" id="KW-0812">Transmembrane</keyword>
<evidence type="ECO:0000313" key="10">
    <source>
        <dbReference type="Proteomes" id="UP001500393"/>
    </source>
</evidence>
<comment type="subcellular location">
    <subcellularLocation>
        <location evidence="1">Cell membrane</location>
        <topology evidence="1">Multi-pass membrane protein</topology>
    </subcellularLocation>
</comment>
<evidence type="ECO:0000259" key="8">
    <source>
        <dbReference type="Pfam" id="PF12696"/>
    </source>
</evidence>
<dbReference type="Gene3D" id="3.40.50.300">
    <property type="entry name" value="P-loop containing nucleotide triphosphate hydrolases"/>
    <property type="match status" value="1"/>
</dbReference>
<keyword evidence="4 7" id="KW-1133">Transmembrane helix</keyword>
<evidence type="ECO:0000256" key="4">
    <source>
        <dbReference type="ARBA" id="ARBA00022989"/>
    </source>
</evidence>
<evidence type="ECO:0000256" key="5">
    <source>
        <dbReference type="ARBA" id="ARBA00023136"/>
    </source>
</evidence>
<accession>A0ABP4PHY0</accession>
<feature type="region of interest" description="Disordered" evidence="6">
    <location>
        <begin position="134"/>
        <end position="155"/>
    </location>
</feature>
<evidence type="ECO:0000256" key="2">
    <source>
        <dbReference type="ARBA" id="ARBA00022475"/>
    </source>
</evidence>
<evidence type="ECO:0000313" key="9">
    <source>
        <dbReference type="EMBL" id="GAA1581148.1"/>
    </source>
</evidence>
<dbReference type="CDD" id="cd01127">
    <property type="entry name" value="TrwB_TraG_TraD_VirD4"/>
    <property type="match status" value="1"/>
</dbReference>
<dbReference type="RefSeq" id="WP_344215754.1">
    <property type="nucleotide sequence ID" value="NZ_BAAAOS010000020.1"/>
</dbReference>
<dbReference type="PANTHER" id="PTHR37937:SF1">
    <property type="entry name" value="CONJUGATIVE TRANSFER: DNA TRANSPORT"/>
    <property type="match status" value="1"/>
</dbReference>